<sequence>MADDYENEITNYYSLKSVSRKMFDLISKQLNVKTTYVTRKGKRAITVLSSFNEDEEIITEGYSVEYGETYCRLIITNEGSTMKTKNLMTDSRTRELEVTGELKIKGFLGVTLKDLKGNVFGTLCVMDRKEREFSEDDVNYLHSIAGIVSYH</sequence>
<proteinExistence type="predicted"/>
<feature type="domain" description="GAF" evidence="1">
    <location>
        <begin position="15"/>
        <end position="148"/>
    </location>
</feature>
<dbReference type="EMBL" id="JBEPMP010000001">
    <property type="protein sequence ID" value="MET3726613.1"/>
    <property type="molecule type" value="Genomic_DNA"/>
</dbReference>
<dbReference type="Gene3D" id="3.30.450.40">
    <property type="match status" value="1"/>
</dbReference>
<organism evidence="2 3">
    <name type="scientific">Fictibacillus halophilus</name>
    <dbReference type="NCBI Taxonomy" id="1610490"/>
    <lineage>
        <taxon>Bacteria</taxon>
        <taxon>Bacillati</taxon>
        <taxon>Bacillota</taxon>
        <taxon>Bacilli</taxon>
        <taxon>Bacillales</taxon>
        <taxon>Fictibacillaceae</taxon>
        <taxon>Fictibacillus</taxon>
    </lineage>
</organism>
<dbReference type="InterPro" id="IPR003018">
    <property type="entry name" value="GAF"/>
</dbReference>
<keyword evidence="3" id="KW-1185">Reference proteome</keyword>
<evidence type="ECO:0000313" key="2">
    <source>
        <dbReference type="EMBL" id="MET3726613.1"/>
    </source>
</evidence>
<evidence type="ECO:0000259" key="1">
    <source>
        <dbReference type="Pfam" id="PF13185"/>
    </source>
</evidence>
<comment type="caution">
    <text evidence="2">The sequence shown here is derived from an EMBL/GenBank/DDBJ whole genome shotgun (WGS) entry which is preliminary data.</text>
</comment>
<dbReference type="Pfam" id="PF13185">
    <property type="entry name" value="GAF_2"/>
    <property type="match status" value="1"/>
</dbReference>
<dbReference type="InterPro" id="IPR029016">
    <property type="entry name" value="GAF-like_dom_sf"/>
</dbReference>
<dbReference type="Proteomes" id="UP001549097">
    <property type="component" value="Unassembled WGS sequence"/>
</dbReference>
<accession>A0ABV2LDE7</accession>
<name>A0ABV2LDE7_9BACL</name>
<dbReference type="RefSeq" id="WP_233096512.1">
    <property type="nucleotide sequence ID" value="NZ_JAEACF010000001.1"/>
</dbReference>
<dbReference type="SUPFAM" id="SSF55781">
    <property type="entry name" value="GAF domain-like"/>
    <property type="match status" value="1"/>
</dbReference>
<reference evidence="2 3" key="1">
    <citation type="submission" date="2024-06" db="EMBL/GenBank/DDBJ databases">
        <title>Genomic Encyclopedia of Type Strains, Phase IV (KMG-IV): sequencing the most valuable type-strain genomes for metagenomic binning, comparative biology and taxonomic classification.</title>
        <authorList>
            <person name="Goeker M."/>
        </authorList>
    </citation>
    <scope>NUCLEOTIDE SEQUENCE [LARGE SCALE GENOMIC DNA]</scope>
    <source>
        <strain evidence="2 3">DSM 100124</strain>
    </source>
</reference>
<evidence type="ECO:0000313" key="3">
    <source>
        <dbReference type="Proteomes" id="UP001549097"/>
    </source>
</evidence>
<protein>
    <submittedName>
        <fullName evidence="2">GAF domain-containing protein</fullName>
    </submittedName>
</protein>
<gene>
    <name evidence="2" type="ORF">ABID52_000194</name>
</gene>